<evidence type="ECO:0000313" key="1">
    <source>
        <dbReference type="EMBL" id="GAF94312.1"/>
    </source>
</evidence>
<comment type="caution">
    <text evidence="1">The sequence shown here is derived from an EMBL/GenBank/DDBJ whole genome shotgun (WGS) entry which is preliminary data.</text>
</comment>
<name>X0U1M7_9ZZZZ</name>
<accession>X0U1M7</accession>
<sequence length="89" mass="10246">MSRVSPAEKAAVREKVINAVNHTEITDVHTHVYPEAFGEILLWGIDELITYHYLIAETLRWGVISPETFRQLSTRAQADVIWKTLFVDH</sequence>
<organism evidence="1">
    <name type="scientific">marine sediment metagenome</name>
    <dbReference type="NCBI Taxonomy" id="412755"/>
    <lineage>
        <taxon>unclassified sequences</taxon>
        <taxon>metagenomes</taxon>
        <taxon>ecological metagenomes</taxon>
    </lineage>
</organism>
<reference evidence="1" key="1">
    <citation type="journal article" date="2014" name="Front. Microbiol.">
        <title>High frequency of phylogenetically diverse reductive dehalogenase-homologous genes in deep subseafloor sedimentary metagenomes.</title>
        <authorList>
            <person name="Kawai M."/>
            <person name="Futagami T."/>
            <person name="Toyoda A."/>
            <person name="Takaki Y."/>
            <person name="Nishi S."/>
            <person name="Hori S."/>
            <person name="Arai W."/>
            <person name="Tsubouchi T."/>
            <person name="Morono Y."/>
            <person name="Uchiyama I."/>
            <person name="Ito T."/>
            <person name="Fujiyama A."/>
            <person name="Inagaki F."/>
            <person name="Takami H."/>
        </authorList>
    </citation>
    <scope>NUCLEOTIDE SEQUENCE</scope>
    <source>
        <strain evidence="1">Expedition CK06-06</strain>
    </source>
</reference>
<dbReference type="EMBL" id="BARS01018423">
    <property type="protein sequence ID" value="GAF94312.1"/>
    <property type="molecule type" value="Genomic_DNA"/>
</dbReference>
<dbReference type="SUPFAM" id="SSF51556">
    <property type="entry name" value="Metallo-dependent hydrolases"/>
    <property type="match status" value="1"/>
</dbReference>
<dbReference type="AlphaFoldDB" id="X0U1M7"/>
<evidence type="ECO:0008006" key="2">
    <source>
        <dbReference type="Google" id="ProtNLM"/>
    </source>
</evidence>
<dbReference type="Gene3D" id="1.10.2020.10">
    <property type="entry name" value="uronate isomerase, domain 2, chain A"/>
    <property type="match status" value="1"/>
</dbReference>
<dbReference type="InterPro" id="IPR032466">
    <property type="entry name" value="Metal_Hydrolase"/>
</dbReference>
<gene>
    <name evidence="1" type="ORF">S01H1_29977</name>
</gene>
<proteinExistence type="predicted"/>
<protein>
    <recommendedName>
        <fullName evidence="2">Glucuronate isomerase</fullName>
    </recommendedName>
</protein>